<dbReference type="Proteomes" id="UP000663856">
    <property type="component" value="Unassembled WGS sequence"/>
</dbReference>
<dbReference type="InterPro" id="IPR051951">
    <property type="entry name" value="UNC-93_regulatory"/>
</dbReference>
<comment type="subcellular location">
    <subcellularLocation>
        <location evidence="1">Membrane</location>
        <topology evidence="1">Multi-pass membrane protein</topology>
    </subcellularLocation>
</comment>
<evidence type="ECO:0008006" key="10">
    <source>
        <dbReference type="Google" id="ProtNLM"/>
    </source>
</evidence>
<evidence type="ECO:0000256" key="3">
    <source>
        <dbReference type="ARBA" id="ARBA00022692"/>
    </source>
</evidence>
<evidence type="ECO:0000256" key="6">
    <source>
        <dbReference type="SAM" id="Phobius"/>
    </source>
</evidence>
<feature type="transmembrane region" description="Helical" evidence="6">
    <location>
        <begin position="53"/>
        <end position="75"/>
    </location>
</feature>
<comment type="similarity">
    <text evidence="2">Belongs to the unc-93 family.</text>
</comment>
<dbReference type="InterPro" id="IPR010291">
    <property type="entry name" value="Ion_channel_UNC-93"/>
</dbReference>
<dbReference type="EMBL" id="CAJNRF010012295">
    <property type="protein sequence ID" value="CAF2139374.1"/>
    <property type="molecule type" value="Genomic_DNA"/>
</dbReference>
<feature type="transmembrane region" description="Helical" evidence="6">
    <location>
        <begin position="205"/>
        <end position="223"/>
    </location>
</feature>
<dbReference type="GO" id="GO:0016020">
    <property type="term" value="C:membrane"/>
    <property type="evidence" value="ECO:0007669"/>
    <property type="project" value="UniProtKB-SubCell"/>
</dbReference>
<name>A0A816WYA8_9BILA</name>
<evidence type="ECO:0000313" key="8">
    <source>
        <dbReference type="EMBL" id="CAF2139374.1"/>
    </source>
</evidence>
<feature type="transmembrane region" description="Helical" evidence="6">
    <location>
        <begin position="87"/>
        <end position="107"/>
    </location>
</feature>
<dbReference type="SUPFAM" id="SSF103473">
    <property type="entry name" value="MFS general substrate transporter"/>
    <property type="match status" value="1"/>
</dbReference>
<feature type="chain" id="PRO_5032380383" description="UNC93-like protein" evidence="7">
    <location>
        <begin position="25"/>
        <end position="242"/>
    </location>
</feature>
<dbReference type="Gene3D" id="1.20.1250.20">
    <property type="entry name" value="MFS general substrate transporter like domains"/>
    <property type="match status" value="1"/>
</dbReference>
<dbReference type="InterPro" id="IPR036259">
    <property type="entry name" value="MFS_trans_sf"/>
</dbReference>
<accession>A0A816WYA8</accession>
<gene>
    <name evidence="8" type="ORF">WKI299_LOCUS28016</name>
</gene>
<feature type="transmembrane region" description="Helical" evidence="6">
    <location>
        <begin position="113"/>
        <end position="136"/>
    </location>
</feature>
<sequence length="242" mass="27809">MLYILISLCSILIIICFLNQRRKASKDQISVMLRHSVTLLVSTAKHMCNIEQIYLIPLTIWSGLEQSFIIIFSSFWGFITCTFNAKYVGFIFIAYGICDSIGSAFFGQLVKFMGRWPCFMIGAVINYSLIITMFIWKPTENRMFVLFILAGLWGLVDAVWQTQITSFYGILFVDKNEAAFSNYHLWESTGFVLFYIITPYIRIRIALIILLIFLTLGMMGYIATDNLLSKKKLKVSDIPRAN</sequence>
<feature type="transmembrane region" description="Helical" evidence="6">
    <location>
        <begin position="143"/>
        <end position="160"/>
    </location>
</feature>
<proteinExistence type="inferred from homology"/>
<evidence type="ECO:0000256" key="1">
    <source>
        <dbReference type="ARBA" id="ARBA00004141"/>
    </source>
</evidence>
<keyword evidence="7" id="KW-0732">Signal</keyword>
<evidence type="ECO:0000256" key="4">
    <source>
        <dbReference type="ARBA" id="ARBA00022989"/>
    </source>
</evidence>
<keyword evidence="5 6" id="KW-0472">Membrane</keyword>
<evidence type="ECO:0000256" key="5">
    <source>
        <dbReference type="ARBA" id="ARBA00023136"/>
    </source>
</evidence>
<comment type="caution">
    <text evidence="8">The sequence shown here is derived from an EMBL/GenBank/DDBJ whole genome shotgun (WGS) entry which is preliminary data.</text>
</comment>
<dbReference type="PANTHER" id="PTHR19444:SF13">
    <property type="entry name" value="PROTEIN UNC-93 HOMOLOG A"/>
    <property type="match status" value="1"/>
</dbReference>
<keyword evidence="4 6" id="KW-1133">Transmembrane helix</keyword>
<dbReference type="Pfam" id="PF05978">
    <property type="entry name" value="UNC-93"/>
    <property type="match status" value="1"/>
</dbReference>
<evidence type="ECO:0000313" key="9">
    <source>
        <dbReference type="Proteomes" id="UP000663856"/>
    </source>
</evidence>
<dbReference type="AlphaFoldDB" id="A0A816WYA8"/>
<reference evidence="8" key="1">
    <citation type="submission" date="2021-02" db="EMBL/GenBank/DDBJ databases">
        <authorList>
            <person name="Nowell W R."/>
        </authorList>
    </citation>
    <scope>NUCLEOTIDE SEQUENCE</scope>
</reference>
<organism evidence="8 9">
    <name type="scientific">Rotaria magnacalcarata</name>
    <dbReference type="NCBI Taxonomy" id="392030"/>
    <lineage>
        <taxon>Eukaryota</taxon>
        <taxon>Metazoa</taxon>
        <taxon>Spiralia</taxon>
        <taxon>Gnathifera</taxon>
        <taxon>Rotifera</taxon>
        <taxon>Eurotatoria</taxon>
        <taxon>Bdelloidea</taxon>
        <taxon>Philodinida</taxon>
        <taxon>Philodinidae</taxon>
        <taxon>Rotaria</taxon>
    </lineage>
</organism>
<protein>
    <recommendedName>
        <fullName evidence="10">UNC93-like protein</fullName>
    </recommendedName>
</protein>
<evidence type="ECO:0000256" key="7">
    <source>
        <dbReference type="SAM" id="SignalP"/>
    </source>
</evidence>
<keyword evidence="3 6" id="KW-0812">Transmembrane</keyword>
<evidence type="ECO:0000256" key="2">
    <source>
        <dbReference type="ARBA" id="ARBA00009172"/>
    </source>
</evidence>
<feature type="signal peptide" evidence="7">
    <location>
        <begin position="1"/>
        <end position="24"/>
    </location>
</feature>
<dbReference type="PANTHER" id="PTHR19444">
    <property type="entry name" value="UNC-93 RELATED"/>
    <property type="match status" value="1"/>
</dbReference>